<evidence type="ECO:0000256" key="1">
    <source>
        <dbReference type="SAM" id="SignalP"/>
    </source>
</evidence>
<keyword evidence="3" id="KW-1185">Reference proteome</keyword>
<evidence type="ECO:0000313" key="3">
    <source>
        <dbReference type="Proteomes" id="UP000054564"/>
    </source>
</evidence>
<keyword evidence="1" id="KW-0732">Signal</keyword>
<reference evidence="3" key="1">
    <citation type="submission" date="2014-03" db="EMBL/GenBank/DDBJ databases">
        <title>The Genome Sequence of Puccinia striiformis f. sp. tritici PST-78.</title>
        <authorList>
            <consortium name="The Broad Institute Genome Sequencing Platform"/>
            <person name="Cuomo C."/>
            <person name="Hulbert S."/>
            <person name="Chen X."/>
            <person name="Walker B."/>
            <person name="Young S.K."/>
            <person name="Zeng Q."/>
            <person name="Gargeya S."/>
            <person name="Fitzgerald M."/>
            <person name="Haas B."/>
            <person name="Abouelleil A."/>
            <person name="Alvarado L."/>
            <person name="Arachchi H.M."/>
            <person name="Berlin A.M."/>
            <person name="Chapman S.B."/>
            <person name="Goldberg J."/>
            <person name="Griggs A."/>
            <person name="Gujja S."/>
            <person name="Hansen M."/>
            <person name="Howarth C."/>
            <person name="Imamovic A."/>
            <person name="Larimer J."/>
            <person name="McCowan C."/>
            <person name="Montmayeur A."/>
            <person name="Murphy C."/>
            <person name="Neiman D."/>
            <person name="Pearson M."/>
            <person name="Priest M."/>
            <person name="Roberts A."/>
            <person name="Saif S."/>
            <person name="Shea T."/>
            <person name="Sisk P."/>
            <person name="Sykes S."/>
            <person name="Wortman J."/>
            <person name="Nusbaum C."/>
            <person name="Birren B."/>
        </authorList>
    </citation>
    <scope>NUCLEOTIDE SEQUENCE [LARGE SCALE GENOMIC DNA]</scope>
    <source>
        <strain evidence="3">race PST-78</strain>
    </source>
</reference>
<protein>
    <recommendedName>
        <fullName evidence="4">Hydrophobin</fullName>
    </recommendedName>
</protein>
<feature type="signal peptide" evidence="1">
    <location>
        <begin position="1"/>
        <end position="21"/>
    </location>
</feature>
<gene>
    <name evidence="2" type="ORF">PSTG_15501</name>
</gene>
<name>A0A0L0UVJ6_9BASI</name>
<evidence type="ECO:0008006" key="4">
    <source>
        <dbReference type="Google" id="ProtNLM"/>
    </source>
</evidence>
<evidence type="ECO:0000313" key="2">
    <source>
        <dbReference type="EMBL" id="KNE91062.1"/>
    </source>
</evidence>
<organism evidence="2 3">
    <name type="scientific">Puccinia striiformis f. sp. tritici PST-78</name>
    <dbReference type="NCBI Taxonomy" id="1165861"/>
    <lineage>
        <taxon>Eukaryota</taxon>
        <taxon>Fungi</taxon>
        <taxon>Dikarya</taxon>
        <taxon>Basidiomycota</taxon>
        <taxon>Pucciniomycotina</taxon>
        <taxon>Pucciniomycetes</taxon>
        <taxon>Pucciniales</taxon>
        <taxon>Pucciniaceae</taxon>
        <taxon>Puccinia</taxon>
    </lineage>
</organism>
<comment type="caution">
    <text evidence="2">The sequence shown here is derived from an EMBL/GenBank/DDBJ whole genome shotgun (WGS) entry which is preliminary data.</text>
</comment>
<feature type="chain" id="PRO_5005548648" description="Hydrophobin" evidence="1">
    <location>
        <begin position="22"/>
        <end position="150"/>
    </location>
</feature>
<proteinExistence type="predicted"/>
<dbReference type="AlphaFoldDB" id="A0A0L0UVJ6"/>
<dbReference type="EMBL" id="AJIL01000221">
    <property type="protein sequence ID" value="KNE91062.1"/>
    <property type="molecule type" value="Genomic_DNA"/>
</dbReference>
<accession>A0A0L0UVJ6</accession>
<dbReference type="Proteomes" id="UP000054564">
    <property type="component" value="Unassembled WGS sequence"/>
</dbReference>
<sequence length="150" mass="16430">MKLIAILGSLVFLISVSQVQGVRPFDCNNQVFKDLSCVTLHKRPKGQDFYSIDGAILVVAKGAFEAGCRSRNGVPGCCNDGPRTLNPPIQQHSMHKEYPTKPIQLALQAGVVVTCALRTALLTNRDATGIGTIAHHIFRYFFLIDFLDCV</sequence>